<dbReference type="PANTHER" id="PTHR47814:SF1">
    <property type="entry name" value="PEPTIDYL-TRNA HYDROLASE ARFB"/>
    <property type="match status" value="1"/>
</dbReference>
<organism evidence="3 4">
    <name type="scientific">Flavilitoribacter nigricans (strain ATCC 23147 / DSM 23189 / NBRC 102662 / NCIMB 1420 / SS-2)</name>
    <name type="common">Lewinella nigricans</name>
    <dbReference type="NCBI Taxonomy" id="1122177"/>
    <lineage>
        <taxon>Bacteria</taxon>
        <taxon>Pseudomonadati</taxon>
        <taxon>Bacteroidota</taxon>
        <taxon>Saprospiria</taxon>
        <taxon>Saprospirales</taxon>
        <taxon>Lewinellaceae</taxon>
        <taxon>Flavilitoribacter</taxon>
    </lineage>
</organism>
<dbReference type="SUPFAM" id="SSF110916">
    <property type="entry name" value="Peptidyl-tRNA hydrolase domain-like"/>
    <property type="match status" value="1"/>
</dbReference>
<dbReference type="AlphaFoldDB" id="A0A2D0N4T1"/>
<proteinExistence type="predicted"/>
<dbReference type="GO" id="GO:0004045">
    <property type="term" value="F:peptidyl-tRNA hydrolase activity"/>
    <property type="evidence" value="ECO:0007669"/>
    <property type="project" value="TreeGrafter"/>
</dbReference>
<dbReference type="OrthoDB" id="9815709at2"/>
<dbReference type="InterPro" id="IPR000352">
    <property type="entry name" value="Pep_chain_release_fac_I"/>
</dbReference>
<feature type="region of interest" description="Disordered" evidence="1">
    <location>
        <begin position="95"/>
        <end position="134"/>
    </location>
</feature>
<keyword evidence="4" id="KW-1185">Reference proteome</keyword>
<dbReference type="GO" id="GO:0043022">
    <property type="term" value="F:ribosome binding"/>
    <property type="evidence" value="ECO:0007669"/>
    <property type="project" value="TreeGrafter"/>
</dbReference>
<dbReference type="PANTHER" id="PTHR47814">
    <property type="entry name" value="PEPTIDYL-TRNA HYDROLASE ARFB"/>
    <property type="match status" value="1"/>
</dbReference>
<evidence type="ECO:0000313" key="4">
    <source>
        <dbReference type="Proteomes" id="UP000223913"/>
    </source>
</evidence>
<keyword evidence="3" id="KW-0378">Hydrolase</keyword>
<evidence type="ECO:0000256" key="1">
    <source>
        <dbReference type="SAM" id="MobiDB-lite"/>
    </source>
</evidence>
<dbReference type="Proteomes" id="UP000223913">
    <property type="component" value="Unassembled WGS sequence"/>
</dbReference>
<dbReference type="Pfam" id="PF00472">
    <property type="entry name" value="RF-1"/>
    <property type="match status" value="1"/>
</dbReference>
<dbReference type="GO" id="GO:0072344">
    <property type="term" value="P:rescue of stalled ribosome"/>
    <property type="evidence" value="ECO:0007669"/>
    <property type="project" value="TreeGrafter"/>
</dbReference>
<accession>A0A2D0N4T1</accession>
<evidence type="ECO:0000259" key="2">
    <source>
        <dbReference type="Pfam" id="PF00472"/>
    </source>
</evidence>
<protein>
    <submittedName>
        <fullName evidence="3">Aminoacyl-tRNA hydrolase</fullName>
    </submittedName>
</protein>
<feature type="compositionally biased region" description="Basic residues" evidence="1">
    <location>
        <begin position="97"/>
        <end position="134"/>
    </location>
</feature>
<comment type="caution">
    <text evidence="3">The sequence shown here is derived from an EMBL/GenBank/DDBJ whole genome shotgun (WGS) entry which is preliminary data.</text>
</comment>
<dbReference type="NCBIfam" id="NF006718">
    <property type="entry name" value="PRK09256.1"/>
    <property type="match status" value="1"/>
</dbReference>
<feature type="domain" description="Prokaryotic-type class I peptide chain release factors" evidence="2">
    <location>
        <begin position="2"/>
        <end position="129"/>
    </location>
</feature>
<reference evidence="3 4" key="1">
    <citation type="submission" date="2017-10" db="EMBL/GenBank/DDBJ databases">
        <title>The draft genome sequence of Lewinella nigricans NBRC 102662.</title>
        <authorList>
            <person name="Wang K."/>
        </authorList>
    </citation>
    <scope>NUCLEOTIDE SEQUENCE [LARGE SCALE GENOMIC DNA]</scope>
    <source>
        <strain evidence="3 4">NBRC 102662</strain>
    </source>
</reference>
<dbReference type="RefSeq" id="WP_099153733.1">
    <property type="nucleotide sequence ID" value="NZ_PDUD01000036.1"/>
</dbReference>
<dbReference type="GO" id="GO:0003747">
    <property type="term" value="F:translation release factor activity"/>
    <property type="evidence" value="ECO:0007669"/>
    <property type="project" value="InterPro"/>
</dbReference>
<sequence>MDINILKAELDFRTSRSSGSGGQHVNKVATRVELLFDVDASQFLNDSQKARIKRKLYNRITKEGVLLLDCSETRSQHRNKQLVIEQFEHLIREALRPPKRRKKVPNARQANPRKRLENKRRHSQKKALRGKVEW</sequence>
<dbReference type="Gene3D" id="3.30.160.20">
    <property type="match status" value="1"/>
</dbReference>
<gene>
    <name evidence="3" type="ORF">CRP01_29870</name>
</gene>
<name>A0A2D0N4T1_FLAN2</name>
<dbReference type="EMBL" id="PDUD01000036">
    <property type="protein sequence ID" value="PHN02793.1"/>
    <property type="molecule type" value="Genomic_DNA"/>
</dbReference>
<evidence type="ECO:0000313" key="3">
    <source>
        <dbReference type="EMBL" id="PHN02793.1"/>
    </source>
</evidence>